<feature type="non-terminal residue" evidence="2">
    <location>
        <position position="1"/>
    </location>
</feature>
<feature type="non-terminal residue" evidence="2">
    <location>
        <position position="83"/>
    </location>
</feature>
<feature type="domain" description="BAR" evidence="1">
    <location>
        <begin position="40"/>
        <end position="83"/>
    </location>
</feature>
<protein>
    <recommendedName>
        <fullName evidence="1">BAR domain-containing protein</fullName>
    </recommendedName>
</protein>
<evidence type="ECO:0000313" key="2">
    <source>
        <dbReference type="EMBL" id="TKC52362.1"/>
    </source>
</evidence>
<gene>
    <name evidence="2" type="ORF">EI555_017443</name>
</gene>
<dbReference type="Gene3D" id="1.20.1270.60">
    <property type="entry name" value="Arfaptin homology (AH) domain/BAR domain"/>
    <property type="match status" value="1"/>
</dbReference>
<reference evidence="3" key="1">
    <citation type="journal article" date="2019" name="IScience">
        <title>Narwhal Genome Reveals Long-Term Low Genetic Diversity despite Current Large Abundance Size.</title>
        <authorList>
            <person name="Westbury M.V."/>
            <person name="Petersen B."/>
            <person name="Garde E."/>
            <person name="Heide-Jorgensen M.P."/>
            <person name="Lorenzen E.D."/>
        </authorList>
    </citation>
    <scope>NUCLEOTIDE SEQUENCE [LARGE SCALE GENOMIC DNA]</scope>
</reference>
<dbReference type="Proteomes" id="UP000308365">
    <property type="component" value="Unassembled WGS sequence"/>
</dbReference>
<organism evidence="2 3">
    <name type="scientific">Monodon monoceros</name>
    <name type="common">Narwhal</name>
    <name type="synonym">Ceratodon monodon</name>
    <dbReference type="NCBI Taxonomy" id="40151"/>
    <lineage>
        <taxon>Eukaryota</taxon>
        <taxon>Metazoa</taxon>
        <taxon>Chordata</taxon>
        <taxon>Craniata</taxon>
        <taxon>Vertebrata</taxon>
        <taxon>Euteleostomi</taxon>
        <taxon>Mammalia</taxon>
        <taxon>Eutheria</taxon>
        <taxon>Laurasiatheria</taxon>
        <taxon>Artiodactyla</taxon>
        <taxon>Whippomorpha</taxon>
        <taxon>Cetacea</taxon>
        <taxon>Odontoceti</taxon>
        <taxon>Monodontidae</taxon>
        <taxon>Monodon</taxon>
    </lineage>
</organism>
<dbReference type="GO" id="GO:0023052">
    <property type="term" value="P:signaling"/>
    <property type="evidence" value="ECO:0007669"/>
    <property type="project" value="TreeGrafter"/>
</dbReference>
<dbReference type="Pfam" id="PF16746">
    <property type="entry name" value="BAR_3"/>
    <property type="match status" value="1"/>
</dbReference>
<dbReference type="AlphaFoldDB" id="A0A4U1FQ88"/>
<accession>A0A4U1FQ88</accession>
<evidence type="ECO:0000259" key="1">
    <source>
        <dbReference type="Pfam" id="PF16746"/>
    </source>
</evidence>
<dbReference type="InterPro" id="IPR004148">
    <property type="entry name" value="BAR_dom"/>
</dbReference>
<dbReference type="PANTHER" id="PTHR46415">
    <property type="entry name" value="ADAPTOR PROTEIN, PHOSPHOTYROSINE INTERACTION, PH DOMAIN AND LEUCINE ZIPPER-CONTAINING 2"/>
    <property type="match status" value="1"/>
</dbReference>
<dbReference type="InterPro" id="IPR047181">
    <property type="entry name" value="DP13A/B"/>
</dbReference>
<sequence length="83" mass="8834">TSSASSPEPRALSAAASPALRAFVRPSAPLRGTMPAVDKLLLEEALQDSPQTRSLLSVFEEDAGTLTDYTNQLLQAMQRVYGA</sequence>
<comment type="caution">
    <text evidence="2">The sequence shown here is derived from an EMBL/GenBank/DDBJ whole genome shotgun (WGS) entry which is preliminary data.</text>
</comment>
<name>A0A4U1FQ88_MONMO</name>
<dbReference type="PANTHER" id="PTHR46415:SF1">
    <property type="entry name" value="DCC-INTERACTING PROTEIN 13-BETA"/>
    <property type="match status" value="1"/>
</dbReference>
<dbReference type="InterPro" id="IPR027267">
    <property type="entry name" value="AH/BAR_dom_sf"/>
</dbReference>
<dbReference type="SUPFAM" id="SSF103657">
    <property type="entry name" value="BAR/IMD domain-like"/>
    <property type="match status" value="1"/>
</dbReference>
<dbReference type="GO" id="GO:0010008">
    <property type="term" value="C:endosome membrane"/>
    <property type="evidence" value="ECO:0007669"/>
    <property type="project" value="TreeGrafter"/>
</dbReference>
<proteinExistence type="predicted"/>
<dbReference type="EMBL" id="RWIC01000030">
    <property type="protein sequence ID" value="TKC52362.1"/>
    <property type="molecule type" value="Genomic_DNA"/>
</dbReference>
<evidence type="ECO:0000313" key="3">
    <source>
        <dbReference type="Proteomes" id="UP000308365"/>
    </source>
</evidence>